<dbReference type="Proteomes" id="UP000198382">
    <property type="component" value="Unassembled WGS sequence"/>
</dbReference>
<evidence type="ECO:0000313" key="2">
    <source>
        <dbReference type="Proteomes" id="UP000198382"/>
    </source>
</evidence>
<comment type="caution">
    <text evidence="1">The sequence shown here is derived from an EMBL/GenBank/DDBJ whole genome shotgun (WGS) entry which is preliminary data.</text>
</comment>
<organism evidence="1 2">
    <name type="scientific">Flavobacterium frigidimaris</name>
    <dbReference type="NCBI Taxonomy" id="262320"/>
    <lineage>
        <taxon>Bacteria</taxon>
        <taxon>Pseudomonadati</taxon>
        <taxon>Bacteroidota</taxon>
        <taxon>Flavobacteriia</taxon>
        <taxon>Flavobacteriales</taxon>
        <taxon>Flavobacteriaceae</taxon>
        <taxon>Flavobacterium</taxon>
    </lineage>
</organism>
<proteinExistence type="predicted"/>
<name>A0ABX4BJE3_FLAFR</name>
<dbReference type="EMBL" id="MUGV01000055">
    <property type="protein sequence ID" value="OXA75085.1"/>
    <property type="molecule type" value="Genomic_DNA"/>
</dbReference>
<sequence>MRYLNQGALDDTYTNHLGHTSTIDKRNDLQFQKAVIYFKGWLIDPKFRYLLYVWSANANQGQGAQVVVAGNLQYEINKHFDIGAGIGSLPTSRSLIGNWPFWLRQDARPMAEEFFRGSFTTGIWAQGEITDGLYYKTMLGNNLSQLGVDAGQLDNGFNTFSTSVWWTTNNYGRVANFGDFERHEKLATLLGGAYTTSKETRQSQPGTEDPENSQIRLSDGTGVFSLDAFGNGNQLLSAKYQMTSFNGGLKYKGLSLDLEYYIRWVNDFESTGPLPVKELFDSGYALQASGMLINKTLQLYSTYSYIDGEYGKPWELTCGLNWYVLKNRVLRINPEVLYVENSPVGYLSYPTVVGANGIVGMLNLELFF</sequence>
<reference evidence="1 2" key="1">
    <citation type="submission" date="2016-11" db="EMBL/GenBank/DDBJ databases">
        <title>Whole genomes of Flavobacteriaceae.</title>
        <authorList>
            <person name="Stine C."/>
            <person name="Li C."/>
            <person name="Tadesse D."/>
        </authorList>
    </citation>
    <scope>NUCLEOTIDE SEQUENCE [LARGE SCALE GENOMIC DNA]</scope>
    <source>
        <strain evidence="1 2">DSM 15937</strain>
    </source>
</reference>
<evidence type="ECO:0008006" key="3">
    <source>
        <dbReference type="Google" id="ProtNLM"/>
    </source>
</evidence>
<gene>
    <name evidence="1" type="ORF">B0A65_22690</name>
</gene>
<accession>A0ABX4BJE3</accession>
<protein>
    <recommendedName>
        <fullName evidence="3">Porin</fullName>
    </recommendedName>
</protein>
<keyword evidence="2" id="KW-1185">Reference proteome</keyword>
<evidence type="ECO:0000313" key="1">
    <source>
        <dbReference type="EMBL" id="OXA75085.1"/>
    </source>
</evidence>